<dbReference type="GO" id="GO:0032259">
    <property type="term" value="P:methylation"/>
    <property type="evidence" value="ECO:0007669"/>
    <property type="project" value="UniProtKB-KW"/>
</dbReference>
<keyword evidence="1" id="KW-0472">Membrane</keyword>
<dbReference type="Gene3D" id="3.40.50.150">
    <property type="entry name" value="Vaccinia Virus protein VP39"/>
    <property type="match status" value="1"/>
</dbReference>
<accession>A0ABS8Z6Q5</accession>
<reference evidence="2 3" key="1">
    <citation type="submission" date="2021-12" db="EMBL/GenBank/DDBJ databases">
        <title>Genome sequence of Kibdelosporangium philippinense ATCC 49844.</title>
        <authorList>
            <person name="Fedorov E.A."/>
            <person name="Omeragic M."/>
            <person name="Shalygina K.F."/>
            <person name="Maclea K.S."/>
        </authorList>
    </citation>
    <scope>NUCLEOTIDE SEQUENCE [LARGE SCALE GENOMIC DNA]</scope>
    <source>
        <strain evidence="2 3">ATCC 49844</strain>
    </source>
</reference>
<dbReference type="Pfam" id="PF13489">
    <property type="entry name" value="Methyltransf_23"/>
    <property type="match status" value="1"/>
</dbReference>
<protein>
    <submittedName>
        <fullName evidence="2">Class I SAM-dependent methyltransferase</fullName>
    </submittedName>
</protein>
<sequence length="620" mass="69287">MIAWILFGLVVAYLTVDTLRLRGRASQIRVCREGHPRGVQRAKTGPHDLLPAASGDSEDFQSFPAELPADVRQSAIEFARAEDLGLVDLVPANLSTVAAVDLLNQFDPKTYREGRWIRGTSAGEAILYSRKAVDKLDIKDPVDPTEFVTVARRVKDREGVSVDIAVAPTLNATPYDLSTRKARLRKYGKRPAMSTVASMIGYLAVVGATVWTWPWGLIAAGLYSLQPLLVFAATPLKPKDLWLTSILRVAYQPYLWIRTMAGTWRTAAEIQHEKDLLASVPAYRVEIERGTDRFFEPRRETCPTCGGVSLKRIVRSVDLVQLKPGEFTMDECVSCGHVFQNPRLSTAGLDFYYRDFYDGHGAGAAEAVFAGKPDPYYDRAKMVVPFTTPRNWLDVGSGHAHFCRGAKEVLPETRFDGLDQGASIEDAATLGWITESYRGNFKDFADELTGRYDVISMHHYLEHVRDPWDELDLAANTLPDGGYLLIEVPDPEWRLGRLFGKYWMPWFQPQHQHMLPIGNLKKALVERGLTPVAEERGKAHLCNDFVLSSYLFLASLAPRSPSPWRPAKPKLKALRSAAVWSVGIPWLIVAGLLDKTLNQSIAKRNDRGNAYRVLARKEPA</sequence>
<proteinExistence type="predicted"/>
<organism evidence="2 3">
    <name type="scientific">Kibdelosporangium philippinense</name>
    <dbReference type="NCBI Taxonomy" id="211113"/>
    <lineage>
        <taxon>Bacteria</taxon>
        <taxon>Bacillati</taxon>
        <taxon>Actinomycetota</taxon>
        <taxon>Actinomycetes</taxon>
        <taxon>Pseudonocardiales</taxon>
        <taxon>Pseudonocardiaceae</taxon>
        <taxon>Kibdelosporangium</taxon>
    </lineage>
</organism>
<keyword evidence="1" id="KW-0812">Transmembrane</keyword>
<evidence type="ECO:0000256" key="1">
    <source>
        <dbReference type="SAM" id="Phobius"/>
    </source>
</evidence>
<evidence type="ECO:0000313" key="3">
    <source>
        <dbReference type="Proteomes" id="UP001521150"/>
    </source>
</evidence>
<keyword evidence="1" id="KW-1133">Transmembrane helix</keyword>
<keyword evidence="2" id="KW-0489">Methyltransferase</keyword>
<keyword evidence="2" id="KW-0808">Transferase</keyword>
<keyword evidence="3" id="KW-1185">Reference proteome</keyword>
<dbReference type="InterPro" id="IPR029063">
    <property type="entry name" value="SAM-dependent_MTases_sf"/>
</dbReference>
<dbReference type="SUPFAM" id="SSF53335">
    <property type="entry name" value="S-adenosyl-L-methionine-dependent methyltransferases"/>
    <property type="match status" value="1"/>
</dbReference>
<dbReference type="EMBL" id="JAJVCN010000001">
    <property type="protein sequence ID" value="MCE7003559.1"/>
    <property type="molecule type" value="Genomic_DNA"/>
</dbReference>
<name>A0ABS8Z6Q5_9PSEU</name>
<comment type="caution">
    <text evidence="2">The sequence shown here is derived from an EMBL/GenBank/DDBJ whole genome shotgun (WGS) entry which is preliminary data.</text>
</comment>
<feature type="transmembrane region" description="Helical" evidence="1">
    <location>
        <begin position="191"/>
        <end position="211"/>
    </location>
</feature>
<gene>
    <name evidence="2" type="ORF">LWC34_12070</name>
</gene>
<dbReference type="RefSeq" id="WP_233725139.1">
    <property type="nucleotide sequence ID" value="NZ_JAJVCN010000001.1"/>
</dbReference>
<dbReference type="GO" id="GO:0008168">
    <property type="term" value="F:methyltransferase activity"/>
    <property type="evidence" value="ECO:0007669"/>
    <property type="project" value="UniProtKB-KW"/>
</dbReference>
<evidence type="ECO:0000313" key="2">
    <source>
        <dbReference type="EMBL" id="MCE7003559.1"/>
    </source>
</evidence>
<dbReference type="Proteomes" id="UP001521150">
    <property type="component" value="Unassembled WGS sequence"/>
</dbReference>